<evidence type="ECO:0000256" key="1">
    <source>
        <dbReference type="SAM" id="MobiDB-lite"/>
    </source>
</evidence>
<proteinExistence type="predicted"/>
<name>A0A5S9N0I3_9GAMM</name>
<evidence type="ECO:0000313" key="3">
    <source>
        <dbReference type="EMBL" id="CAA0116788.1"/>
    </source>
</evidence>
<protein>
    <submittedName>
        <fullName evidence="2">Uncharacterized protein</fullName>
    </submittedName>
</protein>
<feature type="region of interest" description="Disordered" evidence="1">
    <location>
        <begin position="71"/>
        <end position="95"/>
    </location>
</feature>
<dbReference type="Proteomes" id="UP000441399">
    <property type="component" value="Unassembled WGS sequence"/>
</dbReference>
<sequence length="95" mass="10344">MSDDLAFTIQLGLILPKFDATIKEDLLTIARELTTTVESGSADGGPANLDEIKSLLLQDLEVFLDRTIMPQLHSEQAPAEDTEADEEVEAEAAEE</sequence>
<gene>
    <name evidence="2" type="ORF">DPBNPPHM_00527</name>
    <name evidence="3" type="ORF">OPDIPICF_01933</name>
</gene>
<accession>A0A5S9N0I3</accession>
<keyword evidence="5" id="KW-1185">Reference proteome</keyword>
<dbReference type="Proteomes" id="UP000434580">
    <property type="component" value="Unassembled WGS sequence"/>
</dbReference>
<dbReference type="AlphaFoldDB" id="A0A5S9N0I3"/>
<reference evidence="4 5" key="1">
    <citation type="submission" date="2019-11" db="EMBL/GenBank/DDBJ databases">
        <authorList>
            <person name="Holert J."/>
        </authorList>
    </citation>
    <scope>NUCLEOTIDE SEQUENCE [LARGE SCALE GENOMIC DNA]</scope>
    <source>
        <strain evidence="2">BC5_2</strain>
        <strain evidence="3">SB11_3</strain>
    </source>
</reference>
<dbReference type="EMBL" id="CACSIO010000023">
    <property type="protein sequence ID" value="CAA0116788.1"/>
    <property type="molecule type" value="Genomic_DNA"/>
</dbReference>
<evidence type="ECO:0000313" key="5">
    <source>
        <dbReference type="Proteomes" id="UP000441399"/>
    </source>
</evidence>
<dbReference type="OrthoDB" id="5606342at2"/>
<feature type="compositionally biased region" description="Acidic residues" evidence="1">
    <location>
        <begin position="78"/>
        <end position="95"/>
    </location>
</feature>
<dbReference type="EMBL" id="CACSII010000001">
    <property type="protein sequence ID" value="CAA0082969.1"/>
    <property type="molecule type" value="Genomic_DNA"/>
</dbReference>
<organism evidence="2 4">
    <name type="scientific">BD1-7 clade bacterium</name>
    <dbReference type="NCBI Taxonomy" id="2029982"/>
    <lineage>
        <taxon>Bacteria</taxon>
        <taxon>Pseudomonadati</taxon>
        <taxon>Pseudomonadota</taxon>
        <taxon>Gammaproteobacteria</taxon>
        <taxon>Cellvibrionales</taxon>
        <taxon>Spongiibacteraceae</taxon>
        <taxon>BD1-7 clade</taxon>
    </lineage>
</organism>
<evidence type="ECO:0000313" key="2">
    <source>
        <dbReference type="EMBL" id="CAA0082969.1"/>
    </source>
</evidence>
<evidence type="ECO:0000313" key="4">
    <source>
        <dbReference type="Proteomes" id="UP000434580"/>
    </source>
</evidence>